<dbReference type="STRING" id="1802164.A3H51_00260"/>
<feature type="coiled-coil region" evidence="1">
    <location>
        <begin position="42"/>
        <end position="76"/>
    </location>
</feature>
<keyword evidence="1" id="KW-0175">Coiled coil</keyword>
<reference evidence="3 4" key="1">
    <citation type="journal article" date="2016" name="Nat. Commun.">
        <title>Thousands of microbial genomes shed light on interconnected biogeochemical processes in an aquifer system.</title>
        <authorList>
            <person name="Anantharaman K."/>
            <person name="Brown C.T."/>
            <person name="Hug L.A."/>
            <person name="Sharon I."/>
            <person name="Castelle C.J."/>
            <person name="Probst A.J."/>
            <person name="Thomas B.C."/>
            <person name="Singh A."/>
            <person name="Wilkins M.J."/>
            <person name="Karaoz U."/>
            <person name="Brodie E.L."/>
            <person name="Williams K.H."/>
            <person name="Hubbard S.S."/>
            <person name="Banfield J.F."/>
        </authorList>
    </citation>
    <scope>NUCLEOTIDE SEQUENCE [LARGE SCALE GENOMIC DNA]</scope>
</reference>
<accession>A0A1G2HH43</accession>
<dbReference type="AlphaFoldDB" id="A0A1G2HH43"/>
<evidence type="ECO:0000256" key="2">
    <source>
        <dbReference type="SAM" id="Phobius"/>
    </source>
</evidence>
<gene>
    <name evidence="3" type="ORF">A3H51_00260</name>
</gene>
<name>A0A1G2HH43_9BACT</name>
<evidence type="ECO:0000313" key="4">
    <source>
        <dbReference type="Proteomes" id="UP000178509"/>
    </source>
</evidence>
<evidence type="ECO:0000313" key="3">
    <source>
        <dbReference type="EMBL" id="OGZ61822.1"/>
    </source>
</evidence>
<comment type="caution">
    <text evidence="3">The sequence shown here is derived from an EMBL/GenBank/DDBJ whole genome shotgun (WGS) entry which is preliminary data.</text>
</comment>
<dbReference type="Pfam" id="PF10805">
    <property type="entry name" value="DUF2730"/>
    <property type="match status" value="1"/>
</dbReference>
<dbReference type="InterPro" id="IPR020269">
    <property type="entry name" value="Phage_Mu_Releasin"/>
</dbReference>
<sequence length="77" mass="8956">MNKNFTLLWVLIAVIVLAFVWYFNFDSDYSIKQQELTKGDEIENIEQDLETLEQDLGDLDAELSDLEQDLSNLEAEI</sequence>
<dbReference type="Gene3D" id="1.20.5.340">
    <property type="match status" value="1"/>
</dbReference>
<protein>
    <submittedName>
        <fullName evidence="3">Uncharacterized protein</fullName>
    </submittedName>
</protein>
<keyword evidence="2" id="KW-0472">Membrane</keyword>
<evidence type="ECO:0000256" key="1">
    <source>
        <dbReference type="SAM" id="Coils"/>
    </source>
</evidence>
<keyword evidence="2" id="KW-1133">Transmembrane helix</keyword>
<dbReference type="EMBL" id="MHOJ01000035">
    <property type="protein sequence ID" value="OGZ61822.1"/>
    <property type="molecule type" value="Genomic_DNA"/>
</dbReference>
<dbReference type="Proteomes" id="UP000178509">
    <property type="component" value="Unassembled WGS sequence"/>
</dbReference>
<keyword evidence="2" id="KW-0812">Transmembrane</keyword>
<organism evidence="3 4">
    <name type="scientific">Candidatus Spechtbacteria bacterium RIFCSPLOWO2_02_FULL_38_8</name>
    <dbReference type="NCBI Taxonomy" id="1802164"/>
    <lineage>
        <taxon>Bacteria</taxon>
        <taxon>Candidatus Spechtiibacteriota</taxon>
    </lineage>
</organism>
<proteinExistence type="predicted"/>
<feature type="transmembrane region" description="Helical" evidence="2">
    <location>
        <begin position="6"/>
        <end position="25"/>
    </location>
</feature>